<dbReference type="STRING" id="1907.SGLAU_00420"/>
<evidence type="ECO:0000256" key="2">
    <source>
        <dbReference type="SAM" id="Phobius"/>
    </source>
</evidence>
<accession>A0A089WXF4</accession>
<keyword evidence="2" id="KW-1133">Transmembrane helix</keyword>
<dbReference type="PANTHER" id="PTHR39430:SF1">
    <property type="entry name" value="PROTEASE"/>
    <property type="match status" value="1"/>
</dbReference>
<feature type="region of interest" description="Disordered" evidence="1">
    <location>
        <begin position="1"/>
        <end position="30"/>
    </location>
</feature>
<gene>
    <name evidence="4" type="ORF">SGLAU_00420</name>
</gene>
<sequence length="302" mass="31223">MRTTSTARHAEGPGPDTGPDGHDAHGGRGGRLGRIVRSPLGWMLTGLVGVGLVSGLTATGPGPVPVLGAGAAVGVYWLVMRRVARRSTPEIDRRGAGREALLGGAIGLGFVGVSALLITSFGGYSFSWAGHGFVAVVWSAVMVQIGTAVTEELVFRGLALQALEQLWGSRAAIVVTGSFFGLAHLGTQEASAWSALAIAVEAGVMLGAAFLWRRNIWFVAGLHFAWNTTEQLLGIPVSGHPSEGLFTVDVHGSAVLTGGGFGLEAALTPVVLGLLLAVRMFALARRGGRLLPRRSARHTQAG</sequence>
<evidence type="ECO:0000256" key="1">
    <source>
        <dbReference type="SAM" id="MobiDB-lite"/>
    </source>
</evidence>
<dbReference type="HOGENOM" id="CLU_051806_4_1_11"/>
<proteinExistence type="predicted"/>
<dbReference type="eggNOG" id="COG1266">
    <property type="taxonomic scope" value="Bacteria"/>
</dbReference>
<dbReference type="GO" id="GO:0080120">
    <property type="term" value="P:CAAX-box protein maturation"/>
    <property type="evidence" value="ECO:0007669"/>
    <property type="project" value="UniProtKB-ARBA"/>
</dbReference>
<feature type="transmembrane region" description="Helical" evidence="2">
    <location>
        <begin position="40"/>
        <end position="58"/>
    </location>
</feature>
<dbReference type="InterPro" id="IPR003675">
    <property type="entry name" value="Rce1/LyrA-like_dom"/>
</dbReference>
<feature type="transmembrane region" description="Helical" evidence="2">
    <location>
        <begin position="132"/>
        <end position="155"/>
    </location>
</feature>
<dbReference type="EMBL" id="CP009438">
    <property type="protein sequence ID" value="AIR96112.1"/>
    <property type="molecule type" value="Genomic_DNA"/>
</dbReference>
<keyword evidence="2" id="KW-0472">Membrane</keyword>
<feature type="transmembrane region" description="Helical" evidence="2">
    <location>
        <begin position="192"/>
        <end position="212"/>
    </location>
</feature>
<evidence type="ECO:0000259" key="3">
    <source>
        <dbReference type="Pfam" id="PF02517"/>
    </source>
</evidence>
<dbReference type="GO" id="GO:0004175">
    <property type="term" value="F:endopeptidase activity"/>
    <property type="evidence" value="ECO:0007669"/>
    <property type="project" value="UniProtKB-ARBA"/>
</dbReference>
<dbReference type="RefSeq" id="WP_043497293.1">
    <property type="nucleotide sequence ID" value="NZ_CP009438.1"/>
</dbReference>
<feature type="transmembrane region" description="Helical" evidence="2">
    <location>
        <begin position="224"/>
        <end position="241"/>
    </location>
</feature>
<reference evidence="5" key="1">
    <citation type="journal article" date="2015" name="J. Biotechnol.">
        <title>Complete genome sequence of the actinobacterium Streptomyces glaucescens GLA.O (DSM 40922) consisting of a linear chromosome and one linear plasmid.</title>
        <authorList>
            <person name="Ortseifen V."/>
            <person name="Winkler A."/>
            <person name="Albersmeier A."/>
            <person name="Wendler S."/>
            <person name="Puhler A."/>
            <person name="Kalinowski J."/>
            <person name="Ruckert C."/>
        </authorList>
    </citation>
    <scope>NUCLEOTIDE SEQUENCE [LARGE SCALE GENOMIC DNA]</scope>
    <source>
        <strain evidence="5">DSM 40922 / GLA O</strain>
    </source>
</reference>
<evidence type="ECO:0000313" key="4">
    <source>
        <dbReference type="EMBL" id="AIR96112.1"/>
    </source>
</evidence>
<organism evidence="4 5">
    <name type="scientific">Streptomyces glaucescens</name>
    <dbReference type="NCBI Taxonomy" id="1907"/>
    <lineage>
        <taxon>Bacteria</taxon>
        <taxon>Bacillati</taxon>
        <taxon>Actinomycetota</taxon>
        <taxon>Actinomycetes</taxon>
        <taxon>Kitasatosporales</taxon>
        <taxon>Streptomycetaceae</taxon>
        <taxon>Streptomyces</taxon>
    </lineage>
</organism>
<name>A0A089WXF4_STRGA</name>
<dbReference type="Pfam" id="PF02517">
    <property type="entry name" value="Rce1-like"/>
    <property type="match status" value="1"/>
</dbReference>
<protein>
    <submittedName>
        <fullName evidence="4">Abortive infection protein</fullName>
    </submittedName>
</protein>
<feature type="transmembrane region" description="Helical" evidence="2">
    <location>
        <begin position="101"/>
        <end position="126"/>
    </location>
</feature>
<dbReference type="AlphaFoldDB" id="A0A089WXF4"/>
<dbReference type="PANTHER" id="PTHR39430">
    <property type="entry name" value="MEMBRANE-ASSOCIATED PROTEASE-RELATED"/>
    <property type="match status" value="1"/>
</dbReference>
<feature type="transmembrane region" description="Helical" evidence="2">
    <location>
        <begin position="261"/>
        <end position="284"/>
    </location>
</feature>
<dbReference type="OrthoDB" id="193898at2"/>
<feature type="transmembrane region" description="Helical" evidence="2">
    <location>
        <begin position="167"/>
        <end position="186"/>
    </location>
</feature>
<evidence type="ECO:0000313" key="5">
    <source>
        <dbReference type="Proteomes" id="UP000029482"/>
    </source>
</evidence>
<keyword evidence="5" id="KW-1185">Reference proteome</keyword>
<keyword evidence="2" id="KW-0812">Transmembrane</keyword>
<feature type="domain" description="CAAX prenyl protease 2/Lysostaphin resistance protein A-like" evidence="3">
    <location>
        <begin position="136"/>
        <end position="228"/>
    </location>
</feature>
<feature type="transmembrane region" description="Helical" evidence="2">
    <location>
        <begin position="64"/>
        <end position="80"/>
    </location>
</feature>
<dbReference type="Proteomes" id="UP000029482">
    <property type="component" value="Chromosome"/>
</dbReference>
<dbReference type="KEGG" id="sgu:SGLAU_00420"/>